<evidence type="ECO:0000313" key="4">
    <source>
        <dbReference type="Proteomes" id="UP001500880"/>
    </source>
</evidence>
<keyword evidence="1" id="KW-0592">Phosphate transport</keyword>
<protein>
    <recommendedName>
        <fullName evidence="1">Phosphate-specific transport system accessory protein PhoU</fullName>
    </recommendedName>
</protein>
<dbReference type="Gene3D" id="1.20.58.220">
    <property type="entry name" value="Phosphate transport system protein phou homolog 2, domain 2"/>
    <property type="match status" value="1"/>
</dbReference>
<dbReference type="InterPro" id="IPR038078">
    <property type="entry name" value="PhoU-like_sf"/>
</dbReference>
<feature type="domain" description="PhoU" evidence="2">
    <location>
        <begin position="123"/>
        <end position="206"/>
    </location>
</feature>
<comment type="similarity">
    <text evidence="1">Belongs to the PhoU family.</text>
</comment>
<sequence length="219" mass="24959">MAIRENFEGDVLKVNELIQELAEMSDSALKKAVESLYQKDVSKAQAIIEEDDKIDQKEMEINEKTILLIAKQQPFAKDLRRLIISLKISSDIERMADHAVNIAKSAIHLGDDHPLSIHSMIAVMAEKAREMSALAIKAFKNEDISLARKLAEMDDEIDEMYGTVVREMLDESASNPQINQYMMQMAFSARFIERYADHITNIGENIFYLVKGETYDLNE</sequence>
<feature type="domain" description="PhoU" evidence="2">
    <location>
        <begin position="18"/>
        <end position="105"/>
    </location>
</feature>
<dbReference type="NCBIfam" id="TIGR02135">
    <property type="entry name" value="phoU_full"/>
    <property type="match status" value="1"/>
</dbReference>
<comment type="subunit">
    <text evidence="1">Homodimer.</text>
</comment>
<gene>
    <name evidence="3" type="primary">phoU</name>
    <name evidence="3" type="ORF">GCM10008986_04160</name>
</gene>
<dbReference type="RefSeq" id="WP_343837006.1">
    <property type="nucleotide sequence ID" value="NZ_BAAADO010000001.1"/>
</dbReference>
<comment type="subcellular location">
    <subcellularLocation>
        <location evidence="1">Cytoplasm</location>
    </subcellularLocation>
</comment>
<dbReference type="PIRSF" id="PIRSF003107">
    <property type="entry name" value="PhoU"/>
    <property type="match status" value="1"/>
</dbReference>
<dbReference type="InterPro" id="IPR028366">
    <property type="entry name" value="PhoU"/>
</dbReference>
<evidence type="ECO:0000259" key="2">
    <source>
        <dbReference type="Pfam" id="PF01895"/>
    </source>
</evidence>
<evidence type="ECO:0000256" key="1">
    <source>
        <dbReference type="PIRNR" id="PIRNR003107"/>
    </source>
</evidence>
<keyword evidence="1" id="KW-0813">Transport</keyword>
<reference evidence="4" key="1">
    <citation type="journal article" date="2019" name="Int. J. Syst. Evol. Microbiol.">
        <title>The Global Catalogue of Microorganisms (GCM) 10K type strain sequencing project: providing services to taxonomists for standard genome sequencing and annotation.</title>
        <authorList>
            <consortium name="The Broad Institute Genomics Platform"/>
            <consortium name="The Broad Institute Genome Sequencing Center for Infectious Disease"/>
            <person name="Wu L."/>
            <person name="Ma J."/>
        </authorList>
    </citation>
    <scope>NUCLEOTIDE SEQUENCE [LARGE SCALE GENOMIC DNA]</scope>
    <source>
        <strain evidence="4">JCM 12389</strain>
    </source>
</reference>
<keyword evidence="4" id="KW-1185">Reference proteome</keyword>
<name>A0ABP3KM29_9BACI</name>
<proteinExistence type="inferred from homology"/>
<dbReference type="SUPFAM" id="SSF109755">
    <property type="entry name" value="PhoU-like"/>
    <property type="match status" value="1"/>
</dbReference>
<accession>A0ABP3KM29</accession>
<dbReference type="PANTHER" id="PTHR42930">
    <property type="entry name" value="PHOSPHATE-SPECIFIC TRANSPORT SYSTEM ACCESSORY PROTEIN PHOU"/>
    <property type="match status" value="1"/>
</dbReference>
<comment type="caution">
    <text evidence="3">The sequence shown here is derived from an EMBL/GenBank/DDBJ whole genome shotgun (WGS) entry which is preliminary data.</text>
</comment>
<keyword evidence="1" id="KW-0963">Cytoplasm</keyword>
<dbReference type="InterPro" id="IPR026022">
    <property type="entry name" value="PhoU_dom"/>
</dbReference>
<evidence type="ECO:0000313" key="3">
    <source>
        <dbReference type="EMBL" id="GAA0482456.1"/>
    </source>
</evidence>
<dbReference type="Proteomes" id="UP001500880">
    <property type="component" value="Unassembled WGS sequence"/>
</dbReference>
<organism evidence="3 4">
    <name type="scientific">Salinibacillus aidingensis</name>
    <dbReference type="NCBI Taxonomy" id="237684"/>
    <lineage>
        <taxon>Bacteria</taxon>
        <taxon>Bacillati</taxon>
        <taxon>Bacillota</taxon>
        <taxon>Bacilli</taxon>
        <taxon>Bacillales</taxon>
        <taxon>Bacillaceae</taxon>
        <taxon>Salinibacillus</taxon>
    </lineage>
</organism>
<comment type="function">
    <text evidence="1">Plays a role in the regulation of phosphate uptake.</text>
</comment>
<dbReference type="PANTHER" id="PTHR42930:SF3">
    <property type="entry name" value="PHOSPHATE-SPECIFIC TRANSPORT SYSTEM ACCESSORY PROTEIN PHOU"/>
    <property type="match status" value="1"/>
</dbReference>
<dbReference type="Pfam" id="PF01895">
    <property type="entry name" value="PhoU"/>
    <property type="match status" value="2"/>
</dbReference>
<dbReference type="EMBL" id="BAAADO010000001">
    <property type="protein sequence ID" value="GAA0482456.1"/>
    <property type="molecule type" value="Genomic_DNA"/>
</dbReference>